<dbReference type="InterPro" id="IPR013098">
    <property type="entry name" value="Ig_I-set"/>
</dbReference>
<dbReference type="SUPFAM" id="SSF48726">
    <property type="entry name" value="Immunoglobulin"/>
    <property type="match status" value="3"/>
</dbReference>
<dbReference type="SMART" id="SM00409">
    <property type="entry name" value="IG"/>
    <property type="match status" value="5"/>
</dbReference>
<evidence type="ECO:0000256" key="4">
    <source>
        <dbReference type="ARBA" id="ARBA00023170"/>
    </source>
</evidence>
<feature type="domain" description="Ig-like" evidence="12">
    <location>
        <begin position="588"/>
        <end position="655"/>
    </location>
</feature>
<dbReference type="PANTHER" id="PTHR11640:SF158">
    <property type="entry name" value="V-SET AND IMMUNOGLOBULIN DOMAIN-CONTAINING PROTEIN 10-LIKE 2"/>
    <property type="match status" value="1"/>
</dbReference>
<accession>A0AAN8WMN9</accession>
<dbReference type="PROSITE" id="PS00107">
    <property type="entry name" value="PROTEIN_KINASE_ATP"/>
    <property type="match status" value="1"/>
</dbReference>
<keyword evidence="4" id="KW-0675">Receptor</keyword>
<keyword evidence="6" id="KW-0393">Immunoglobulin domain</keyword>
<comment type="catalytic activity">
    <reaction evidence="7">
        <text>L-tyrosyl-[protein] + ATP = O-phospho-L-tyrosyl-[protein] + ADP + H(+)</text>
        <dbReference type="Rhea" id="RHEA:10596"/>
        <dbReference type="Rhea" id="RHEA-COMP:10136"/>
        <dbReference type="Rhea" id="RHEA-COMP:20101"/>
        <dbReference type="ChEBI" id="CHEBI:15378"/>
        <dbReference type="ChEBI" id="CHEBI:30616"/>
        <dbReference type="ChEBI" id="CHEBI:46858"/>
        <dbReference type="ChEBI" id="CHEBI:61978"/>
        <dbReference type="ChEBI" id="CHEBI:456216"/>
        <dbReference type="EC" id="2.7.10.1"/>
    </reaction>
</comment>
<proteinExistence type="predicted"/>
<dbReference type="InterPro" id="IPR011009">
    <property type="entry name" value="Kinase-like_dom_sf"/>
</dbReference>
<dbReference type="InterPro" id="IPR003598">
    <property type="entry name" value="Ig_sub2"/>
</dbReference>
<dbReference type="InterPro" id="IPR051275">
    <property type="entry name" value="Cell_adhesion_signaling"/>
</dbReference>
<evidence type="ECO:0000256" key="8">
    <source>
        <dbReference type="PIRSR" id="PIRSR000615-2"/>
    </source>
</evidence>
<dbReference type="Pfam" id="PF07679">
    <property type="entry name" value="I-set"/>
    <property type="match status" value="1"/>
</dbReference>
<dbReference type="Proteomes" id="UP001381693">
    <property type="component" value="Unassembled WGS sequence"/>
</dbReference>
<dbReference type="AlphaFoldDB" id="A0AAN8WMN9"/>
<dbReference type="Gene3D" id="3.30.200.20">
    <property type="entry name" value="Phosphorylase Kinase, domain 1"/>
    <property type="match status" value="1"/>
</dbReference>
<evidence type="ECO:0000259" key="12">
    <source>
        <dbReference type="PROSITE" id="PS50835"/>
    </source>
</evidence>
<evidence type="ECO:0000256" key="7">
    <source>
        <dbReference type="ARBA" id="ARBA00051243"/>
    </source>
</evidence>
<keyword evidence="8 9" id="KW-0067">ATP-binding</keyword>
<dbReference type="Pfam" id="PF00047">
    <property type="entry name" value="ig"/>
    <property type="match status" value="1"/>
</dbReference>
<evidence type="ECO:0000256" key="2">
    <source>
        <dbReference type="ARBA" id="ARBA00023136"/>
    </source>
</evidence>
<feature type="domain" description="Ig-like" evidence="12">
    <location>
        <begin position="152"/>
        <end position="245"/>
    </location>
</feature>
<feature type="domain" description="Protein kinase" evidence="11">
    <location>
        <begin position="748"/>
        <end position="837"/>
    </location>
</feature>
<dbReference type="InterPro" id="IPR000719">
    <property type="entry name" value="Prot_kinase_dom"/>
</dbReference>
<dbReference type="InterPro" id="IPR013783">
    <property type="entry name" value="Ig-like_fold"/>
</dbReference>
<gene>
    <name evidence="13" type="ORF">SK128_008581</name>
</gene>
<dbReference type="EMBL" id="JAXCGZ010017080">
    <property type="protein sequence ID" value="KAK7068925.1"/>
    <property type="molecule type" value="Genomic_DNA"/>
</dbReference>
<dbReference type="InterPro" id="IPR013151">
    <property type="entry name" value="Immunoglobulin_dom"/>
</dbReference>
<comment type="subcellular location">
    <subcellularLocation>
        <location evidence="1">Membrane</location>
        <topology evidence="1">Single-pass type I membrane protein</topology>
    </subcellularLocation>
</comment>
<dbReference type="GO" id="GO:0005911">
    <property type="term" value="C:cell-cell junction"/>
    <property type="evidence" value="ECO:0007669"/>
    <property type="project" value="TreeGrafter"/>
</dbReference>
<sequence length="837" mass="94834">MGEMGNESFNQANTTLPGYTYASRLELTDYDYQGYYYCHYNQTLDLTDENSFDDVYVYLFAYEENLVHTHQNINIKANESEEVILDCTPTKPELIVRVSFNGKVLHDGVLDEPRVGYKIPNITLGNKGVYTCAVNDDAINYTVEVSSRPSAPEVKMTSNYYPVLGYDMEITCIIIRRNSDPVFEWILPNPERIYEERVEEYRPNDMLYYQGFLKLKNATMMDSGNYTCKVQFPGYLTTQNTIDIQVQETKNSCIDVFPSDNGIVTCDEGANGTWLMTVDNFPPTLLHEFSHFFEGKVDGEKYTMQLFQNGTCLLEMLGVRITDTGKYILNLTTLDGVASFLVELELRVRGKPRLNLTGVEDILEAYKVIEAKCIETGYPLEDIHWSYHSCSEGVCEEDSQILNGSLDVEVNSRSKEYMQVSTTVFNVTELAKLRCQAGNASVEIPIRILDIEKPYVFKYTLDNDSKEIPSTAEHNFVETDFINLYCGASKYDYSNLTIDPPIANKDSKGRSINIIDDSTKYSFIKKIVLENATKDLSGKYECNALYRNSSSIQTNTLTLNITDLHPVHFSLESNMKTRDYTIPKIAKESFKFLCLVHGTKPISIIWTKDGQPLPKNFTFADETNQIIEINDLSSDIHDGRYACTASNRKGKYHVTGFLTLVVSGERYSASTKVILSIVLAGIGFLLLVVFVLCRRVRRDVLRRRIERKNAAYLFERGRPNELNPDCSADEQAELLPYDKKCEVSRDRITFGQQLGSGAFGRVIKAMVSNVEPGKESTIVAVKMCKSQADISQVRALTLELKIMLHIGKHLNIVNLLGANTARIDKGNSVWTIFSPWR</sequence>
<evidence type="ECO:0000256" key="5">
    <source>
        <dbReference type="ARBA" id="ARBA00023180"/>
    </source>
</evidence>
<dbReference type="PROSITE" id="PS50835">
    <property type="entry name" value="IG_LIKE"/>
    <property type="match status" value="2"/>
</dbReference>
<evidence type="ECO:0000256" key="3">
    <source>
        <dbReference type="ARBA" id="ARBA00023157"/>
    </source>
</evidence>
<dbReference type="InterPro" id="IPR003599">
    <property type="entry name" value="Ig_sub"/>
</dbReference>
<keyword evidence="10" id="KW-0812">Transmembrane</keyword>
<evidence type="ECO:0000256" key="6">
    <source>
        <dbReference type="ARBA" id="ARBA00023319"/>
    </source>
</evidence>
<keyword evidence="8 9" id="KW-0547">Nucleotide-binding</keyword>
<organism evidence="13 14">
    <name type="scientific">Halocaridina rubra</name>
    <name type="common">Hawaiian red shrimp</name>
    <dbReference type="NCBI Taxonomy" id="373956"/>
    <lineage>
        <taxon>Eukaryota</taxon>
        <taxon>Metazoa</taxon>
        <taxon>Ecdysozoa</taxon>
        <taxon>Arthropoda</taxon>
        <taxon>Crustacea</taxon>
        <taxon>Multicrustacea</taxon>
        <taxon>Malacostraca</taxon>
        <taxon>Eumalacostraca</taxon>
        <taxon>Eucarida</taxon>
        <taxon>Decapoda</taxon>
        <taxon>Pleocyemata</taxon>
        <taxon>Caridea</taxon>
        <taxon>Atyoidea</taxon>
        <taxon>Atyidae</taxon>
        <taxon>Halocaridina</taxon>
    </lineage>
</organism>
<dbReference type="PROSITE" id="PS50011">
    <property type="entry name" value="PROTEIN_KINASE_DOM"/>
    <property type="match status" value="1"/>
</dbReference>
<dbReference type="InterPro" id="IPR017441">
    <property type="entry name" value="Protein_kinase_ATP_BS"/>
</dbReference>
<name>A0AAN8WMN9_HALRR</name>
<evidence type="ECO:0000259" key="11">
    <source>
        <dbReference type="PROSITE" id="PS50011"/>
    </source>
</evidence>
<dbReference type="GO" id="GO:0005886">
    <property type="term" value="C:plasma membrane"/>
    <property type="evidence" value="ECO:0007669"/>
    <property type="project" value="TreeGrafter"/>
</dbReference>
<feature type="transmembrane region" description="Helical" evidence="10">
    <location>
        <begin position="673"/>
        <end position="693"/>
    </location>
</feature>
<evidence type="ECO:0000256" key="10">
    <source>
        <dbReference type="SAM" id="Phobius"/>
    </source>
</evidence>
<dbReference type="Gene3D" id="2.60.40.10">
    <property type="entry name" value="Immunoglobulins"/>
    <property type="match status" value="3"/>
</dbReference>
<keyword evidence="14" id="KW-1185">Reference proteome</keyword>
<evidence type="ECO:0000313" key="13">
    <source>
        <dbReference type="EMBL" id="KAK7068925.1"/>
    </source>
</evidence>
<dbReference type="PIRSF" id="PIRSF000615">
    <property type="entry name" value="TyrPK_CSF1-R"/>
    <property type="match status" value="1"/>
</dbReference>
<dbReference type="GO" id="GO:0098609">
    <property type="term" value="P:cell-cell adhesion"/>
    <property type="evidence" value="ECO:0007669"/>
    <property type="project" value="TreeGrafter"/>
</dbReference>
<keyword evidence="3" id="KW-1015">Disulfide bond</keyword>
<dbReference type="SUPFAM" id="SSF56112">
    <property type="entry name" value="Protein kinase-like (PK-like)"/>
    <property type="match status" value="1"/>
</dbReference>
<reference evidence="13 14" key="1">
    <citation type="submission" date="2023-11" db="EMBL/GenBank/DDBJ databases">
        <title>Halocaridina rubra genome assembly.</title>
        <authorList>
            <person name="Smith C."/>
        </authorList>
    </citation>
    <scope>NUCLEOTIDE SEQUENCE [LARGE SCALE GENOMIC DNA]</scope>
    <source>
        <strain evidence="13">EP-1</strain>
        <tissue evidence="13">Whole</tissue>
    </source>
</reference>
<dbReference type="GO" id="GO:0004714">
    <property type="term" value="F:transmembrane receptor protein tyrosine kinase activity"/>
    <property type="evidence" value="ECO:0007669"/>
    <property type="project" value="UniProtKB-EC"/>
</dbReference>
<dbReference type="GO" id="GO:0005524">
    <property type="term" value="F:ATP binding"/>
    <property type="evidence" value="ECO:0007669"/>
    <property type="project" value="UniProtKB-UniRule"/>
</dbReference>
<evidence type="ECO:0000256" key="9">
    <source>
        <dbReference type="PROSITE-ProRule" id="PRU10141"/>
    </source>
</evidence>
<keyword evidence="5" id="KW-0325">Glycoprotein</keyword>
<keyword evidence="10" id="KW-1133">Transmembrane helix</keyword>
<dbReference type="GO" id="GO:0050839">
    <property type="term" value="F:cell adhesion molecule binding"/>
    <property type="evidence" value="ECO:0007669"/>
    <property type="project" value="TreeGrafter"/>
</dbReference>
<keyword evidence="2 10" id="KW-0472">Membrane</keyword>
<comment type="caution">
    <text evidence="13">The sequence shown here is derived from an EMBL/GenBank/DDBJ whole genome shotgun (WGS) entry which is preliminary data.</text>
</comment>
<dbReference type="SMART" id="SM00408">
    <property type="entry name" value="IGc2"/>
    <property type="match status" value="2"/>
</dbReference>
<dbReference type="InterPro" id="IPR036179">
    <property type="entry name" value="Ig-like_dom_sf"/>
</dbReference>
<feature type="binding site" evidence="8 9">
    <location>
        <position position="782"/>
    </location>
    <ligand>
        <name>ATP</name>
        <dbReference type="ChEBI" id="CHEBI:30616"/>
    </ligand>
</feature>
<dbReference type="InterPro" id="IPR007110">
    <property type="entry name" value="Ig-like_dom"/>
</dbReference>
<dbReference type="PANTHER" id="PTHR11640">
    <property type="entry name" value="NEPHRIN"/>
    <property type="match status" value="1"/>
</dbReference>
<feature type="binding site" evidence="8">
    <location>
        <begin position="755"/>
        <end position="762"/>
    </location>
    <ligand>
        <name>ATP</name>
        <dbReference type="ChEBI" id="CHEBI:30616"/>
    </ligand>
</feature>
<evidence type="ECO:0000313" key="14">
    <source>
        <dbReference type="Proteomes" id="UP001381693"/>
    </source>
</evidence>
<dbReference type="Pfam" id="PF07714">
    <property type="entry name" value="PK_Tyr_Ser-Thr"/>
    <property type="match status" value="1"/>
</dbReference>
<dbReference type="InterPro" id="IPR001245">
    <property type="entry name" value="Ser-Thr/Tyr_kinase_cat_dom"/>
</dbReference>
<evidence type="ECO:0000256" key="1">
    <source>
        <dbReference type="ARBA" id="ARBA00004479"/>
    </source>
</evidence>
<protein>
    <submittedName>
        <fullName evidence="13">Uncharacterized protein</fullName>
    </submittedName>
</protein>